<dbReference type="InterPro" id="IPR014030">
    <property type="entry name" value="Ketoacyl_synth_N"/>
</dbReference>
<name>A0A455XIL2_ALTSO</name>
<dbReference type="GO" id="GO:0031177">
    <property type="term" value="F:phosphopantetheine binding"/>
    <property type="evidence" value="ECO:0007669"/>
    <property type="project" value="InterPro"/>
</dbReference>
<dbReference type="InterPro" id="IPR020841">
    <property type="entry name" value="PKS_Beta-ketoAc_synthase_dom"/>
</dbReference>
<accession>A0A455XIL2</accession>
<dbReference type="InterPro" id="IPR029063">
    <property type="entry name" value="SAM-dependent_MTases_sf"/>
</dbReference>
<organism evidence="18">
    <name type="scientific">Alternaria solani</name>
    <dbReference type="NCBI Taxonomy" id="48100"/>
    <lineage>
        <taxon>Eukaryota</taxon>
        <taxon>Fungi</taxon>
        <taxon>Dikarya</taxon>
        <taxon>Ascomycota</taxon>
        <taxon>Pezizomycotina</taxon>
        <taxon>Dothideomycetes</taxon>
        <taxon>Pleosporomycetidae</taxon>
        <taxon>Pleosporales</taxon>
        <taxon>Pleosporineae</taxon>
        <taxon>Pleosporaceae</taxon>
        <taxon>Alternaria</taxon>
        <taxon>Alternaria sect. Porri</taxon>
    </lineage>
</organism>
<dbReference type="CDD" id="cd19532">
    <property type="entry name" value="C_PKS-NRPS"/>
    <property type="match status" value="1"/>
</dbReference>
<dbReference type="PROSITE" id="PS00455">
    <property type="entry name" value="AMP_BINDING"/>
    <property type="match status" value="1"/>
</dbReference>
<dbReference type="Pfam" id="PF08659">
    <property type="entry name" value="KR"/>
    <property type="match status" value="1"/>
</dbReference>
<feature type="domain" description="Ketosynthase family 3 (KS3)" evidence="16">
    <location>
        <begin position="8"/>
        <end position="439"/>
    </location>
</feature>
<feature type="domain" description="Carrier" evidence="15">
    <location>
        <begin position="2406"/>
        <end position="2493"/>
    </location>
</feature>
<keyword evidence="8" id="KW-0677">Repeat</keyword>
<dbReference type="Gene3D" id="3.40.50.720">
    <property type="entry name" value="NAD(P)-binding Rossmann-like Domain"/>
    <property type="match status" value="2"/>
</dbReference>
<dbReference type="GO" id="GO:0006633">
    <property type="term" value="P:fatty acid biosynthetic process"/>
    <property type="evidence" value="ECO:0007669"/>
    <property type="project" value="InterPro"/>
</dbReference>
<evidence type="ECO:0000256" key="7">
    <source>
        <dbReference type="ARBA" id="ARBA00022691"/>
    </source>
</evidence>
<dbReference type="GO" id="GO:0032259">
    <property type="term" value="P:methylation"/>
    <property type="evidence" value="ECO:0007669"/>
    <property type="project" value="UniProtKB-KW"/>
</dbReference>
<feature type="compositionally biased region" description="Basic and acidic residues" evidence="14">
    <location>
        <begin position="2532"/>
        <end position="2541"/>
    </location>
</feature>
<evidence type="ECO:0000256" key="1">
    <source>
        <dbReference type="ARBA" id="ARBA00004685"/>
    </source>
</evidence>
<dbReference type="InterPro" id="IPR020845">
    <property type="entry name" value="AMP-binding_CS"/>
</dbReference>
<feature type="domain" description="PKS/mFAS DH" evidence="17">
    <location>
        <begin position="945"/>
        <end position="1256"/>
    </location>
</feature>
<protein>
    <submittedName>
        <fullName evidence="18">Putative PKS-NRPS</fullName>
    </submittedName>
</protein>
<dbReference type="SUPFAM" id="SSF56801">
    <property type="entry name" value="Acetyl-CoA synthetase-like"/>
    <property type="match status" value="1"/>
</dbReference>
<evidence type="ECO:0000313" key="18">
    <source>
        <dbReference type="EMBL" id="BBJ34510.1"/>
    </source>
</evidence>
<dbReference type="Pfam" id="PF00550">
    <property type="entry name" value="PP-binding"/>
    <property type="match status" value="1"/>
</dbReference>
<dbReference type="InterPro" id="IPR032821">
    <property type="entry name" value="PKS_assoc"/>
</dbReference>
<dbReference type="InterPro" id="IPR042104">
    <property type="entry name" value="PKS_dehydratase_sf"/>
</dbReference>
<evidence type="ECO:0000256" key="4">
    <source>
        <dbReference type="ARBA" id="ARBA00022598"/>
    </source>
</evidence>
<dbReference type="GO" id="GO:0009403">
    <property type="term" value="P:toxin biosynthetic process"/>
    <property type="evidence" value="ECO:0007669"/>
    <property type="project" value="UniProtKB-ARBA"/>
</dbReference>
<dbReference type="Gene3D" id="3.40.47.10">
    <property type="match status" value="1"/>
</dbReference>
<dbReference type="CDD" id="cd00833">
    <property type="entry name" value="PKS"/>
    <property type="match status" value="1"/>
</dbReference>
<dbReference type="Gene3D" id="1.10.1200.10">
    <property type="entry name" value="ACP-like"/>
    <property type="match status" value="1"/>
</dbReference>
<evidence type="ECO:0000256" key="5">
    <source>
        <dbReference type="ARBA" id="ARBA00022603"/>
    </source>
</evidence>
<dbReference type="Pfam" id="PF14765">
    <property type="entry name" value="PS-DH"/>
    <property type="match status" value="1"/>
</dbReference>
<keyword evidence="6" id="KW-0808">Transferase</keyword>
<dbReference type="Pfam" id="PF07993">
    <property type="entry name" value="NAD_binding_4"/>
    <property type="match status" value="1"/>
</dbReference>
<keyword evidence="10" id="KW-0560">Oxidoreductase</keyword>
<evidence type="ECO:0000256" key="9">
    <source>
        <dbReference type="ARBA" id="ARBA00022857"/>
    </source>
</evidence>
<evidence type="ECO:0000256" key="3">
    <source>
        <dbReference type="ARBA" id="ARBA00022553"/>
    </source>
</evidence>
<dbReference type="InterPro" id="IPR014031">
    <property type="entry name" value="Ketoacyl_synth_C"/>
</dbReference>
<dbReference type="PROSITE" id="PS50075">
    <property type="entry name" value="CARRIER"/>
    <property type="match status" value="2"/>
</dbReference>
<dbReference type="SUPFAM" id="SSF53901">
    <property type="entry name" value="Thiolase-like"/>
    <property type="match status" value="1"/>
</dbReference>
<sequence length="4076" mass="443018">MTNPTQTQEPIAIIGSSCRFPGGANSPSKLWDLLEQPRDVLREFDPERLNLNRFHHSNGEQHGSTNVINKSYILEEDTRIFDAPFFGISPIEAGGMDPQQRQLLETVYEAFESAGATLEQLRGSLTSVHVGTMTNDWTVIQLRDPETLPQYTATGTSNSIVSNRISYVFDLKGPSVTIDTACSSSLVALHYAAQGLQSGDSETAVVAGVNMILDPTLYITESKLHMLSPDARSRMWDKAANGYARGEGTAALVLKTLSKALADGDAIEGVIRGTGVNSDGQSPGITMPFAPTQAALIRHTYRQAGLDPIKDRPQYFECHGTGTPAGDPVEARAVSEAFGPSASPEHPLYVGSIKTVVGHLEGCAGLAGVMKVLLAIKHRVIPPNLHFNQLNPAIAPYYGPLQIPTAAMPWPELPSGTPARASVNSFGFGGTNAHAIIESFEAAPESSEGSSALGPLLLSAASGSSLLRMVQSYLTHLKAHPELRLQDLSSLLQTRRTTHRVRAHFSGASRDAILNNMEQWIESFQKASGDQIGYQPRLVNQKEAPGLLAIFTGQGAQWPGMGKALLHSSPVFRKTIEECDAILQALPAGDAPSWSLIGELTADASTSRLGEAIIAQPLCTAVQLGLCDVLSESGLCFDAAVGHSSGEIAAAYMSGIINRTGAMQIAYYRGFHAKLATGAQGQRGGMMAVGLPLDKATLFCDRPQFKNRLRVAASNALQSVTLSGDLDAIEEAKAIFNADGTFARQLKVDTAYHSHHMLPCAEPYLQSLLACDIQVKTPTLGKCIWNSSVRGDTELLKGDLSELKGSYWVSNMVNTVLFSQAIESSIWHGGPFDLAMEIGPHPALKGPVEQTLKAVYGSVPLYTGVLKRGGNDIEAFSASIGTAWSQLGPSYIDFAGYHRAFGGDAQLRASDAIKGLPSYSWDHDQIYWRESAQSRRYRTGRDKGNELLGRRVTDDNEREMRWRNLLRLTEMPWLRGHEVLGEVLLPGAAYVSFAIEAANQIAKTSDRPLKLVEVENVKILRPVVVPDDKEGVETLFTARIVEGYTNGARTSGVLNAEFSYYICIDAAMGTMVHACTGNLMVHFGDVKEQSALPIRDVTRRHHTIDVDCDRIYSMFSEVGLKYTGPFRTLKESGRSYNYAMATGTWDSDTLSDDILMHPALLDVAFQTLLVARAHPASGQTTAALLPSHIDRVRVDPMISRQGSSADTTSVDFESWALDSAAGTLKGDVNVYDATSNHTLVQVEGLILNMVGEQNPSRDRLVFAKTVWEPDMTLDIPIPERNAEQDAMLLQLTEDLERVALYYARRLANELANDDQSKFGQYHQRMLEANGVHLALAAKGEHPILRKEWLSDGPQMIKAMEEAHPSDVQLQMLNAVGSVFPEIVRGEIAQLQVMTKDDLLNRFFMEDQGCIRVNQFLAETLRNITFKYPRCNILEIGAGTGGTTWSVLNAIGDAYVSYTFTDISSAFLPAAADKFADFAHKMIFNTLNVEIDPADQDYVPHSYDIVIAANVLHATANLERTMRHVRSMLRPGGYLLLFETTGVQNLSIPFIFGGLPSWWSGEEPERRLMPIVPTLRWDSILKDTGFSGLDMVTHDLADESKHTTALLVTQAVDDSVNILREPLAEIQSTDAPEALVLVGGKKLITSKILNDIEKRLPRSWRKEVRKISSVDEIDKLLDLGPGLDIICLHDLDEPLFASTMTASRLAALQGLLMKARNLLWVTGATTDKNHTPRSAMIHGVARVVPVEMPHLHMQVLGLEAGLAAASSACHCLESFLRLKVASEAAEQDDKEGELMWAVEPEAEVVNDRLMIPRVVGDKTMNEGLAASTRTLTKTVNATNLSVQAIKGPARMILQAADDAADANASTGIQVRYALHIPALKGDEVYLVCGTSASSGSTVMALSKTNASVVVVPPEHQLAIAPEACSPATLEATADQLMQKAIAKLVTPNKPALIYGLDAFLANDLADQLAMQGVRAYFAASDSSAPDDWIKLHERSPKRIIERVVPHDVAFYVDCSNSSPVGDSLASCLPLGCKSQQLDARLLDAALPDNESALLSQAYDAVQQAGKKSSAKCETIEVASLPSAQVSSLANKRYVIDWRKRESLELATAPLDTEGLFQPDRTYFMVGAAGGLGFSLCKWALANGAKHMVITSRNPNIDPVELEDAYRAGAQVEVMRMDVTSKESVNAVIKQVRESMPPIAGVCNAAMVLSDKLFLDMEPEHLNGTLAPKVDGSENLDAAFGNEDLDFFIMLSSSATVLGNIGQANYHIANLYMDSLAANRRARGLAGSIIHVGHITDVGYVVESKERTASLEEHFRAIRLMPCSETDVHHAFAQAIRSVRKGSKVSSNIIMGVEPAAASHTADAEESKVHWFKNPRLGHLVPVANQNQGHDGPGGNQGVSAGSLKHQVLEADTEGQAVAAVLQAFGAKLELILQLPTGRAVDNASRPIIDLGIDSLVAVEIRKWFLSELGAEISVVKVLGGDSILQICTIAARAILSKRVKTDDENGSKRKEQNAAVAAPPKPAPQVAVTSVDDAVHVPDLPRKTTSSSASSETGRDSAMGDSITLSEDNNSSVTSASGLTITDGAPSPNTEAAEHEKALDYKDVREPQGTISIPKPKLIRQERMSRAQARIWFLSKHLEDPTAYNMVFHYRVSGPLNMMRLSHALKVTTQHHGCLRMCFFPRVGDGYAMQGLMASSAYEYEHIPDATDDDLRSAMEQLKKRVWDIESGRTFKFTVLSRQSEQVHDFVIGYHHIITDVAGLGIFLQDLDRAYRMQPLDKTTGATSHLDYTVRETDQEAAGGNEERLAFWRSEFATFPEPLPVLPPSTLRARPIRRATGQSGKKIHSVYRTLTASQTAAIKSTCAQLRISPSHLYLAVFQIMLARMAGSEDVCVGVVDANRGNDQAAAGVVGCFVNILPVQAHIQAQEKFSSVAQRVSRKALAAFAHAGVPFEVLLDALNAPRWADGETPPLFQASLNYRSAGWGEQPLGPNCRMTLTLDDGKDAEPPYDINLGIMDMVDGFSIDLHCQSSLYSATATNEMTDMYLRLIDAYTSQSDVGIDECSLHNEEQTHQALVLGKGAEINFGWPATLSQRVLDMSRVHAEEPAVTDGSATISYVQLASRVAGVSDAIIAAGFTKGTRVASLCEPSIDSVVSMLSILQAGCIYVPLDTSLPVARLVTMLAEGEPSLLIHHAATKEFVEELSAESEVSFQQLRVDEVFEGTPAFEMQMPCDLDPNATAIMLFTSGSTGKPKGIMLTQGNFSNHIALKTQALDFGREHVLQQSSLGFDMSLIQTFSALANGGLLVMASQDARRDPVELVKLQRDHRVSLTIATPSEYSAWMRYGSISLQDHAAWKNACMGGEPVTAALKKEFRRLGLNLRLTNCYGPTEITAAATFQPITLDEDYDVKDGEVDEQSEDHLRAKYAVGKALPNYSVRIVDSAGRAQSVNYTGEICIGGSGLALGYLGLPEENRTKFFVDPMMGERLYRTGDQGRLLSEGTLLCFGRIDGDSQVKLRGLRVELQEVETALLAASNGVLQDVVVSKRGESLVAHAATKPDYQHAVNDAELRNILSRLKLPQYFIPAAIVVLPSLPTNANGKLDRKAIANLPLLSNEENEGGAQEIMNIREGELRLLWERVLSGTATTGRRLTPSSDFFLVGGNSMLLMRLQSAIRESMGVKISTRVLYRESTLSAMAQAVFDIRQAEAEDGDPEDIDWTAETAVPDWVKDKALESALDDTREVDSATKAKDSGFEVVLTGATSFLGGVLLEKLLKSDKVNSVHCIAVPADDEHLLPLETDTRVRCYTGSLAEASLGLNTLEYAFLQQKADIIIHAGSNGHCLNNYATLQTPNVGSTQQLAALALPRTVPLLFISSNRVSLLKGSTEQPPGSLAEYPPPNDGREGFTVSKWAAEVFLEKTAKFHDEMSERRQVKKWTAEVHRPCILVGDQAPNSDSMNAILRFSLLMRCVPTIKRGRGYIDFAPVEQVGDDLVEAALQMAAGEQDAGTSQVQFRHHSSRTKVPVNEFAARLEELYGGHFDAVDLREWIKLATAAGIDPLITAYLDGVLDTDEEMVFPYLGAM</sequence>
<dbReference type="InterPro" id="IPR036736">
    <property type="entry name" value="ACP-like_sf"/>
</dbReference>
<keyword evidence="5" id="KW-0489">Methyltransferase</keyword>
<dbReference type="InterPro" id="IPR057326">
    <property type="entry name" value="KR_dom"/>
</dbReference>
<dbReference type="Pfam" id="PF00501">
    <property type="entry name" value="AMP-binding"/>
    <property type="match status" value="1"/>
</dbReference>
<dbReference type="GO" id="GO:0016491">
    <property type="term" value="F:oxidoreductase activity"/>
    <property type="evidence" value="ECO:0007669"/>
    <property type="project" value="UniProtKB-KW"/>
</dbReference>
<dbReference type="SMART" id="SM00827">
    <property type="entry name" value="PKS_AT"/>
    <property type="match status" value="1"/>
</dbReference>
<dbReference type="GO" id="GO:0008168">
    <property type="term" value="F:methyltransferase activity"/>
    <property type="evidence" value="ECO:0007669"/>
    <property type="project" value="UniProtKB-KW"/>
</dbReference>
<feature type="region of interest" description="C-terminal hotdog fold" evidence="13">
    <location>
        <begin position="1103"/>
        <end position="1256"/>
    </location>
</feature>
<dbReference type="SMART" id="SM00822">
    <property type="entry name" value="PKS_KR"/>
    <property type="match status" value="1"/>
</dbReference>
<dbReference type="Gene3D" id="3.40.366.10">
    <property type="entry name" value="Malonyl-Coenzyme A Acyl Carrier Protein, domain 2"/>
    <property type="match status" value="1"/>
</dbReference>
<dbReference type="InterPro" id="IPR049551">
    <property type="entry name" value="PKS_DH_C"/>
</dbReference>
<keyword evidence="11" id="KW-0511">Multifunctional enzyme</keyword>
<evidence type="ECO:0000256" key="14">
    <source>
        <dbReference type="SAM" id="MobiDB-lite"/>
    </source>
</evidence>
<dbReference type="InterPro" id="IPR023213">
    <property type="entry name" value="CAT-like_dom_sf"/>
</dbReference>
<evidence type="ECO:0000256" key="10">
    <source>
        <dbReference type="ARBA" id="ARBA00023002"/>
    </source>
</evidence>
<dbReference type="PROSITE" id="PS52004">
    <property type="entry name" value="KS3_2"/>
    <property type="match status" value="1"/>
</dbReference>
<dbReference type="InterPro" id="IPR000873">
    <property type="entry name" value="AMP-dep_synth/lig_dom"/>
</dbReference>
<evidence type="ECO:0000256" key="6">
    <source>
        <dbReference type="ARBA" id="ARBA00022679"/>
    </source>
</evidence>
<dbReference type="InterPro" id="IPR016035">
    <property type="entry name" value="Acyl_Trfase/lysoPLipase"/>
</dbReference>
<dbReference type="Pfam" id="PF21089">
    <property type="entry name" value="PKS_DH_N"/>
    <property type="match status" value="1"/>
</dbReference>
<dbReference type="Gene3D" id="3.30.300.30">
    <property type="match status" value="1"/>
</dbReference>
<dbReference type="PANTHER" id="PTHR43775:SF20">
    <property type="entry name" value="HYBRID PKS-NRPS SYNTHETASE APDA"/>
    <property type="match status" value="1"/>
</dbReference>
<evidence type="ECO:0000256" key="2">
    <source>
        <dbReference type="ARBA" id="ARBA00022450"/>
    </source>
</evidence>
<feature type="compositionally biased region" description="Polar residues" evidence="14">
    <location>
        <begin position="2542"/>
        <end position="2551"/>
    </location>
</feature>
<dbReference type="SUPFAM" id="SSF55048">
    <property type="entry name" value="Probable ACP-binding domain of malonyl-CoA ACP transacylase"/>
    <property type="match status" value="1"/>
</dbReference>
<dbReference type="InterPro" id="IPR049900">
    <property type="entry name" value="PKS_mFAS_DH"/>
</dbReference>
<dbReference type="Gene3D" id="3.30.559.30">
    <property type="entry name" value="Nonribosomal peptide synthetase, condensation domain"/>
    <property type="match status" value="1"/>
</dbReference>
<dbReference type="InterPro" id="IPR042099">
    <property type="entry name" value="ANL_N_sf"/>
</dbReference>
<feature type="active site" description="Proton donor; for dehydratase activity" evidence="13">
    <location>
        <position position="1162"/>
    </location>
</feature>
<dbReference type="Pfam" id="PF08242">
    <property type="entry name" value="Methyltransf_12"/>
    <property type="match status" value="1"/>
</dbReference>
<evidence type="ECO:0000256" key="8">
    <source>
        <dbReference type="ARBA" id="ARBA00022737"/>
    </source>
</evidence>
<dbReference type="Gene3D" id="3.40.50.150">
    <property type="entry name" value="Vaccinia Virus protein VP39"/>
    <property type="match status" value="1"/>
</dbReference>
<feature type="region of interest" description="Disordered" evidence="14">
    <location>
        <begin position="2499"/>
        <end position="2602"/>
    </location>
</feature>
<dbReference type="InterPro" id="IPR001227">
    <property type="entry name" value="Ac_transferase_dom_sf"/>
</dbReference>
<keyword evidence="9" id="KW-0521">NADP</keyword>
<evidence type="ECO:0000259" key="16">
    <source>
        <dbReference type="PROSITE" id="PS52004"/>
    </source>
</evidence>
<dbReference type="InterPro" id="IPR013217">
    <property type="entry name" value="Methyltransf_12"/>
</dbReference>
<dbReference type="SMART" id="SM00826">
    <property type="entry name" value="PKS_DH"/>
    <property type="match status" value="1"/>
</dbReference>
<dbReference type="SUPFAM" id="SSF52777">
    <property type="entry name" value="CoA-dependent acyltransferases"/>
    <property type="match status" value="2"/>
</dbReference>
<dbReference type="InterPro" id="IPR006162">
    <property type="entry name" value="Ppantetheine_attach_site"/>
</dbReference>
<gene>
    <name evidence="18" type="primary">asolS</name>
</gene>
<dbReference type="InterPro" id="IPR001242">
    <property type="entry name" value="Condensation_dom"/>
</dbReference>
<feature type="compositionally biased region" description="Polar residues" evidence="14">
    <location>
        <begin position="2562"/>
        <end position="2579"/>
    </location>
</feature>
<dbReference type="PROSITE" id="PS52019">
    <property type="entry name" value="PKS_MFAS_DH"/>
    <property type="match status" value="1"/>
</dbReference>
<feature type="compositionally biased region" description="Basic and acidic residues" evidence="14">
    <location>
        <begin position="2591"/>
        <end position="2602"/>
    </location>
</feature>
<dbReference type="Pfam" id="PF16197">
    <property type="entry name" value="KAsynt_C_assoc"/>
    <property type="match status" value="1"/>
</dbReference>
<dbReference type="InterPro" id="IPR050091">
    <property type="entry name" value="PKS_NRPS_Biosynth_Enz"/>
</dbReference>
<dbReference type="SMART" id="SM00823">
    <property type="entry name" value="PKS_PP"/>
    <property type="match status" value="2"/>
</dbReference>
<proteinExistence type="inferred from homology"/>
<dbReference type="InterPro" id="IPR013120">
    <property type="entry name" value="FAR_NAD-bd"/>
</dbReference>
<dbReference type="Gene3D" id="3.30.70.3290">
    <property type="match status" value="1"/>
</dbReference>
<dbReference type="Pfam" id="PF00698">
    <property type="entry name" value="Acyl_transf_1"/>
    <property type="match status" value="1"/>
</dbReference>
<reference evidence="18" key="1">
    <citation type="journal article" date="2016" name="Tetrahedron Lett.">
        <title>Genome mining approach for harnessing the cryptic gene cluster in Alternaria solani: production of PKS-NRPS hybrid metabolite, didymellamide B.</title>
        <authorList>
            <person name="Ugai T."/>
            <person name="Minami A."/>
            <person name="Gomi K."/>
            <person name="Oikawa H."/>
        </authorList>
    </citation>
    <scope>NUCLEOTIDE SEQUENCE</scope>
    <source>
        <strain evidence="18">A17</strain>
    </source>
</reference>
<comment type="pathway">
    <text evidence="1">Mycotoxin biosynthesis.</text>
</comment>
<dbReference type="SUPFAM" id="SSF53335">
    <property type="entry name" value="S-adenosyl-L-methionine-dependent methyltransferases"/>
    <property type="match status" value="1"/>
</dbReference>
<evidence type="ECO:0000259" key="15">
    <source>
        <dbReference type="PROSITE" id="PS50075"/>
    </source>
</evidence>
<evidence type="ECO:0000256" key="11">
    <source>
        <dbReference type="ARBA" id="ARBA00023268"/>
    </source>
</evidence>
<dbReference type="Gene3D" id="3.40.50.12780">
    <property type="entry name" value="N-terminal domain of ligase-like"/>
    <property type="match status" value="1"/>
</dbReference>
<comment type="similarity">
    <text evidence="12">Belongs to the NRP synthetase family.</text>
</comment>
<feature type="compositionally biased region" description="Basic and acidic residues" evidence="14">
    <location>
        <begin position="2499"/>
        <end position="2511"/>
    </location>
</feature>
<dbReference type="GO" id="GO:0016874">
    <property type="term" value="F:ligase activity"/>
    <property type="evidence" value="ECO:0007669"/>
    <property type="project" value="UniProtKB-KW"/>
</dbReference>
<dbReference type="SMART" id="SM00825">
    <property type="entry name" value="PKS_KS"/>
    <property type="match status" value="1"/>
</dbReference>
<dbReference type="PANTHER" id="PTHR43775">
    <property type="entry name" value="FATTY ACID SYNTHASE"/>
    <property type="match status" value="1"/>
</dbReference>
<dbReference type="CDD" id="cd02440">
    <property type="entry name" value="AdoMet_MTases"/>
    <property type="match status" value="1"/>
</dbReference>
<dbReference type="InterPro" id="IPR013968">
    <property type="entry name" value="PKS_KR"/>
</dbReference>
<dbReference type="PROSITE" id="PS00606">
    <property type="entry name" value="KS3_1"/>
    <property type="match status" value="1"/>
</dbReference>
<dbReference type="InterPro" id="IPR045851">
    <property type="entry name" value="AMP-bd_C_sf"/>
</dbReference>
<dbReference type="FunFam" id="3.40.47.10:FF:000019">
    <property type="entry name" value="Polyketide synthase type I"/>
    <property type="match status" value="1"/>
</dbReference>
<dbReference type="SUPFAM" id="SSF47336">
    <property type="entry name" value="ACP-like"/>
    <property type="match status" value="2"/>
</dbReference>
<dbReference type="CDD" id="cd05930">
    <property type="entry name" value="A_NRPS"/>
    <property type="match status" value="1"/>
</dbReference>
<dbReference type="Pfam" id="PF02801">
    <property type="entry name" value="Ketoacyl-synt_C"/>
    <property type="match status" value="1"/>
</dbReference>
<evidence type="ECO:0000259" key="17">
    <source>
        <dbReference type="PROSITE" id="PS52019"/>
    </source>
</evidence>
<dbReference type="InterPro" id="IPR009081">
    <property type="entry name" value="PP-bd_ACP"/>
</dbReference>
<dbReference type="InterPro" id="IPR049552">
    <property type="entry name" value="PKS_DH_N"/>
</dbReference>
<feature type="region of interest" description="N-terminal hotdog fold" evidence="13">
    <location>
        <begin position="945"/>
        <end position="1086"/>
    </location>
</feature>
<evidence type="ECO:0000256" key="13">
    <source>
        <dbReference type="PROSITE-ProRule" id="PRU01363"/>
    </source>
</evidence>
<dbReference type="PROSITE" id="PS00012">
    <property type="entry name" value="PHOSPHOPANTETHEINE"/>
    <property type="match status" value="1"/>
</dbReference>
<dbReference type="InterPro" id="IPR018201">
    <property type="entry name" value="Ketoacyl_synth_AS"/>
</dbReference>
<dbReference type="InterPro" id="IPR016039">
    <property type="entry name" value="Thiolase-like"/>
</dbReference>
<keyword evidence="7" id="KW-0949">S-adenosyl-L-methionine</keyword>
<dbReference type="GO" id="GO:0004315">
    <property type="term" value="F:3-oxoacyl-[acyl-carrier-protein] synthase activity"/>
    <property type="evidence" value="ECO:0007669"/>
    <property type="project" value="InterPro"/>
</dbReference>
<keyword evidence="3" id="KW-0597">Phosphoprotein</keyword>
<dbReference type="Pfam" id="PF00109">
    <property type="entry name" value="ketoacyl-synt"/>
    <property type="match status" value="1"/>
</dbReference>
<keyword evidence="4" id="KW-0436">Ligase</keyword>
<dbReference type="Gene3D" id="3.10.129.110">
    <property type="entry name" value="Polyketide synthase dehydratase"/>
    <property type="match status" value="1"/>
</dbReference>
<dbReference type="InterPro" id="IPR020807">
    <property type="entry name" value="PKS_DH"/>
</dbReference>
<dbReference type="InterPro" id="IPR036291">
    <property type="entry name" value="NAD(P)-bd_dom_sf"/>
</dbReference>
<dbReference type="InterPro" id="IPR016036">
    <property type="entry name" value="Malonyl_transacylase_ACP-bd"/>
</dbReference>
<feature type="compositionally biased region" description="Low complexity" evidence="14">
    <location>
        <begin position="2513"/>
        <end position="2527"/>
    </location>
</feature>
<dbReference type="Pfam" id="PF00668">
    <property type="entry name" value="Condensation"/>
    <property type="match status" value="1"/>
</dbReference>
<dbReference type="InterPro" id="IPR020806">
    <property type="entry name" value="PKS_PP-bd"/>
</dbReference>
<evidence type="ECO:0000256" key="12">
    <source>
        <dbReference type="ARBA" id="ARBA00029454"/>
    </source>
</evidence>
<keyword evidence="2" id="KW-0596">Phosphopantetheine</keyword>
<feature type="active site" description="Proton acceptor; for dehydratase activity" evidence="13">
    <location>
        <position position="977"/>
    </location>
</feature>
<dbReference type="InterPro" id="IPR014043">
    <property type="entry name" value="Acyl_transferase_dom"/>
</dbReference>
<dbReference type="SUPFAM" id="SSF52151">
    <property type="entry name" value="FabD/lysophospholipase-like"/>
    <property type="match status" value="1"/>
</dbReference>
<dbReference type="Gene3D" id="3.30.559.10">
    <property type="entry name" value="Chloramphenicol acetyltransferase-like domain"/>
    <property type="match status" value="1"/>
</dbReference>
<dbReference type="EMBL" id="LC145635">
    <property type="protein sequence ID" value="BBJ34510.1"/>
    <property type="molecule type" value="Genomic_DNA"/>
</dbReference>
<feature type="domain" description="Carrier" evidence="15">
    <location>
        <begin position="3619"/>
        <end position="3699"/>
    </location>
</feature>
<dbReference type="GO" id="GO:0004312">
    <property type="term" value="F:fatty acid synthase activity"/>
    <property type="evidence" value="ECO:0007669"/>
    <property type="project" value="TreeGrafter"/>
</dbReference>
<dbReference type="SUPFAM" id="SSF51735">
    <property type="entry name" value="NAD(P)-binding Rossmann-fold domains"/>
    <property type="match status" value="2"/>
</dbReference>